<evidence type="ECO:0000313" key="4">
    <source>
        <dbReference type="EMBL" id="TRM59239.1"/>
    </source>
</evidence>
<keyword evidence="2" id="KW-0812">Transmembrane</keyword>
<feature type="transmembrane region" description="Helical" evidence="2">
    <location>
        <begin position="134"/>
        <end position="156"/>
    </location>
</feature>
<feature type="region of interest" description="Disordered" evidence="1">
    <location>
        <begin position="264"/>
        <end position="354"/>
    </location>
</feature>
<feature type="transmembrane region" description="Helical" evidence="2">
    <location>
        <begin position="7"/>
        <end position="35"/>
    </location>
</feature>
<gene>
    <name evidence="4" type="ORF">BD626DRAFT_508678</name>
</gene>
<accession>A0A550C364</accession>
<evidence type="ECO:0000256" key="1">
    <source>
        <dbReference type="SAM" id="MobiDB-lite"/>
    </source>
</evidence>
<dbReference type="OrthoDB" id="5327148at2759"/>
<name>A0A550C364_9AGAR</name>
<feature type="compositionally biased region" description="Polar residues" evidence="1">
    <location>
        <begin position="271"/>
        <end position="293"/>
    </location>
</feature>
<proteinExistence type="predicted"/>
<feature type="domain" description="DUF7598" evidence="3">
    <location>
        <begin position="70"/>
        <end position="155"/>
    </location>
</feature>
<reference evidence="4 5" key="1">
    <citation type="journal article" date="2019" name="New Phytol.">
        <title>Comparative genomics reveals unique wood-decay strategies and fruiting body development in the Schizophyllaceae.</title>
        <authorList>
            <person name="Almasi E."/>
            <person name="Sahu N."/>
            <person name="Krizsan K."/>
            <person name="Balint B."/>
            <person name="Kovacs G.M."/>
            <person name="Kiss B."/>
            <person name="Cseklye J."/>
            <person name="Drula E."/>
            <person name="Henrissat B."/>
            <person name="Nagy I."/>
            <person name="Chovatia M."/>
            <person name="Adam C."/>
            <person name="LaButti K."/>
            <person name="Lipzen A."/>
            <person name="Riley R."/>
            <person name="Grigoriev I.V."/>
            <person name="Nagy L.G."/>
        </authorList>
    </citation>
    <scope>NUCLEOTIDE SEQUENCE [LARGE SCALE GENOMIC DNA]</scope>
    <source>
        <strain evidence="4 5">NL-1724</strain>
    </source>
</reference>
<evidence type="ECO:0000259" key="3">
    <source>
        <dbReference type="Pfam" id="PF24535"/>
    </source>
</evidence>
<dbReference type="PROSITE" id="PS51257">
    <property type="entry name" value="PROKAR_LIPOPROTEIN"/>
    <property type="match status" value="1"/>
</dbReference>
<dbReference type="Proteomes" id="UP000320762">
    <property type="component" value="Unassembled WGS sequence"/>
</dbReference>
<evidence type="ECO:0000313" key="5">
    <source>
        <dbReference type="Proteomes" id="UP000320762"/>
    </source>
</evidence>
<dbReference type="InterPro" id="IPR056019">
    <property type="entry name" value="DUF7598"/>
</dbReference>
<dbReference type="Pfam" id="PF24535">
    <property type="entry name" value="DUF7598"/>
    <property type="match status" value="1"/>
</dbReference>
<dbReference type="EMBL" id="VDMD01000029">
    <property type="protein sequence ID" value="TRM59239.1"/>
    <property type="molecule type" value="Genomic_DNA"/>
</dbReference>
<sequence length="354" mass="38513">MIAPRSFIFYGLNALRALSIISLLLVFISCIITIVTNVKAVNYYMAHRTKEDEEVDCDYIDTVPNQAAGVFWAVVSSLLILFQSLVLMMSEIGWPMSFFDTYFPVLGSNFGTGALGIFQCFIGAQILSHHVDDFSLVAAFFLFAIGCLNMIFGLIFRSSGKARRSITAHRNEGQGPFADPLDTRPPFVAASPSYVASMFTGASEKEKEKLEFGEKAGFGFGRQGEKAAGLKGFLLTRPEETLPRYASPVPQSVKVNFPQVRGGFLAPRKGSVQTTSSFCSPGTRPSSVASSEGPTGPERDSQAYSSPSAYSRSAYSRPPSPSRSPYQGPRSLSPYPSDQRPRTPPVFKSSSHAI</sequence>
<keyword evidence="2" id="KW-1133">Transmembrane helix</keyword>
<keyword evidence="5" id="KW-1185">Reference proteome</keyword>
<feature type="transmembrane region" description="Helical" evidence="2">
    <location>
        <begin position="102"/>
        <end position="128"/>
    </location>
</feature>
<keyword evidence="2" id="KW-0472">Membrane</keyword>
<comment type="caution">
    <text evidence="4">The sequence shown here is derived from an EMBL/GenBank/DDBJ whole genome shotgun (WGS) entry which is preliminary data.</text>
</comment>
<evidence type="ECO:0000256" key="2">
    <source>
        <dbReference type="SAM" id="Phobius"/>
    </source>
</evidence>
<dbReference type="AlphaFoldDB" id="A0A550C364"/>
<feature type="transmembrane region" description="Helical" evidence="2">
    <location>
        <begin position="70"/>
        <end position="90"/>
    </location>
</feature>
<protein>
    <recommendedName>
        <fullName evidence="3">DUF7598 domain-containing protein</fullName>
    </recommendedName>
</protein>
<feature type="compositionally biased region" description="Low complexity" evidence="1">
    <location>
        <begin position="302"/>
        <end position="331"/>
    </location>
</feature>
<dbReference type="STRING" id="97359.A0A550C364"/>
<organism evidence="4 5">
    <name type="scientific">Schizophyllum amplum</name>
    <dbReference type="NCBI Taxonomy" id="97359"/>
    <lineage>
        <taxon>Eukaryota</taxon>
        <taxon>Fungi</taxon>
        <taxon>Dikarya</taxon>
        <taxon>Basidiomycota</taxon>
        <taxon>Agaricomycotina</taxon>
        <taxon>Agaricomycetes</taxon>
        <taxon>Agaricomycetidae</taxon>
        <taxon>Agaricales</taxon>
        <taxon>Schizophyllaceae</taxon>
        <taxon>Schizophyllum</taxon>
    </lineage>
</organism>